<feature type="chain" id="PRO_5010002759" description="Thiol:disulfide interchange protein" evidence="7">
    <location>
        <begin position="31"/>
        <end position="257"/>
    </location>
</feature>
<evidence type="ECO:0000256" key="2">
    <source>
        <dbReference type="ARBA" id="ARBA00009813"/>
    </source>
</evidence>
<accession>A0A0S2KD63</accession>
<dbReference type="Pfam" id="PF10411">
    <property type="entry name" value="DsbC_N"/>
    <property type="match status" value="1"/>
</dbReference>
<dbReference type="InterPro" id="IPR033954">
    <property type="entry name" value="DiS-bond_Isoase_DsbC/G"/>
</dbReference>
<keyword evidence="5" id="KW-1015">Disulfide bond</keyword>
<dbReference type="PANTHER" id="PTHR35272:SF3">
    <property type="entry name" value="THIOL:DISULFIDE INTERCHANGE PROTEIN DSBC"/>
    <property type="match status" value="1"/>
</dbReference>
<gene>
    <name evidence="10" type="ORF">PS2015_1247</name>
</gene>
<feature type="signal peptide" evidence="7">
    <location>
        <begin position="1"/>
        <end position="30"/>
    </location>
</feature>
<evidence type="ECO:0000256" key="7">
    <source>
        <dbReference type="RuleBase" id="RU364038"/>
    </source>
</evidence>
<proteinExistence type="inferred from homology"/>
<dbReference type="Proteomes" id="UP000065641">
    <property type="component" value="Chromosome"/>
</dbReference>
<comment type="subcellular location">
    <subcellularLocation>
        <location evidence="1 7">Periplasm</location>
    </subcellularLocation>
</comment>
<dbReference type="STRING" id="1249552.PS2015_1247"/>
<dbReference type="InterPro" id="IPR036249">
    <property type="entry name" value="Thioredoxin-like_sf"/>
</dbReference>
<evidence type="ECO:0000259" key="9">
    <source>
        <dbReference type="Pfam" id="PF13098"/>
    </source>
</evidence>
<evidence type="ECO:0000256" key="6">
    <source>
        <dbReference type="ARBA" id="ARBA00023284"/>
    </source>
</evidence>
<comment type="function">
    <text evidence="7">Required for disulfide bond formation in some periplasmic proteins. Acts by transferring its disulfide bond to other proteins and is reduced in the process.</text>
</comment>
<dbReference type="SUPFAM" id="SSF52833">
    <property type="entry name" value="Thioredoxin-like"/>
    <property type="match status" value="1"/>
</dbReference>
<dbReference type="RefSeq" id="WP_058021400.1">
    <property type="nucleotide sequence ID" value="NZ_CP013189.1"/>
</dbReference>
<dbReference type="Gene3D" id="3.10.450.70">
    <property type="entry name" value="Disulphide bond isomerase, DsbC/G, N-terminal"/>
    <property type="match status" value="1"/>
</dbReference>
<protein>
    <recommendedName>
        <fullName evidence="7">Thiol:disulfide interchange protein</fullName>
    </recommendedName>
</protein>
<dbReference type="Gene3D" id="3.40.30.10">
    <property type="entry name" value="Glutaredoxin"/>
    <property type="match status" value="1"/>
</dbReference>
<dbReference type="PATRIC" id="fig|1249552.3.peg.1252"/>
<name>A0A0S2KD63_9GAMM</name>
<dbReference type="InterPro" id="IPR012336">
    <property type="entry name" value="Thioredoxin-like_fold"/>
</dbReference>
<evidence type="ECO:0000256" key="3">
    <source>
        <dbReference type="ARBA" id="ARBA00022729"/>
    </source>
</evidence>
<dbReference type="InterPro" id="IPR018950">
    <property type="entry name" value="DiS-bond_isomerase_DsbC/G_N"/>
</dbReference>
<dbReference type="Pfam" id="PF13098">
    <property type="entry name" value="Thioredoxin_2"/>
    <property type="match status" value="1"/>
</dbReference>
<evidence type="ECO:0000313" key="11">
    <source>
        <dbReference type="Proteomes" id="UP000065641"/>
    </source>
</evidence>
<keyword evidence="4 7" id="KW-0574">Periplasm</keyword>
<keyword evidence="10" id="KW-0413">Isomerase</keyword>
<dbReference type="InterPro" id="IPR009094">
    <property type="entry name" value="DiS-bond_isomerase_DsbC/G_N_sf"/>
</dbReference>
<keyword evidence="11" id="KW-1185">Reference proteome</keyword>
<organism evidence="10 11">
    <name type="scientific">Pseudohongiella spirulinae</name>
    <dbReference type="NCBI Taxonomy" id="1249552"/>
    <lineage>
        <taxon>Bacteria</taxon>
        <taxon>Pseudomonadati</taxon>
        <taxon>Pseudomonadota</taxon>
        <taxon>Gammaproteobacteria</taxon>
        <taxon>Pseudomonadales</taxon>
        <taxon>Pseudohongiellaceae</taxon>
        <taxon>Pseudohongiella</taxon>
    </lineage>
</organism>
<dbReference type="SUPFAM" id="SSF54423">
    <property type="entry name" value="DsbC/DsbG N-terminal domain-like"/>
    <property type="match status" value="1"/>
</dbReference>
<dbReference type="InterPro" id="IPR051470">
    <property type="entry name" value="Thiol:disulfide_interchange"/>
</dbReference>
<keyword evidence="6 7" id="KW-0676">Redox-active center</keyword>
<dbReference type="EMBL" id="CP013189">
    <property type="protein sequence ID" value="ALO45906.1"/>
    <property type="molecule type" value="Genomic_DNA"/>
</dbReference>
<dbReference type="GO" id="GO:0042597">
    <property type="term" value="C:periplasmic space"/>
    <property type="evidence" value="ECO:0007669"/>
    <property type="project" value="UniProtKB-SubCell"/>
</dbReference>
<dbReference type="AlphaFoldDB" id="A0A0S2KD63"/>
<evidence type="ECO:0000256" key="1">
    <source>
        <dbReference type="ARBA" id="ARBA00004418"/>
    </source>
</evidence>
<dbReference type="PANTHER" id="PTHR35272">
    <property type="entry name" value="THIOL:DISULFIDE INTERCHANGE PROTEIN DSBC-RELATED"/>
    <property type="match status" value="1"/>
</dbReference>
<evidence type="ECO:0000256" key="4">
    <source>
        <dbReference type="ARBA" id="ARBA00022764"/>
    </source>
</evidence>
<comment type="similarity">
    <text evidence="2 7">Belongs to the thioredoxin family. DsbC subfamily.</text>
</comment>
<keyword evidence="3 7" id="KW-0732">Signal</keyword>
<reference evidence="10 11" key="1">
    <citation type="submission" date="2015-11" db="EMBL/GenBank/DDBJ databases">
        <authorList>
            <person name="Zhang Y."/>
            <person name="Guo Z."/>
        </authorList>
    </citation>
    <scope>NUCLEOTIDE SEQUENCE [LARGE SCALE GENOMIC DNA]</scope>
    <source>
        <strain evidence="10 11">KCTC 32221</strain>
    </source>
</reference>
<feature type="domain" description="Thioredoxin-like fold" evidence="9">
    <location>
        <begin position="130"/>
        <end position="253"/>
    </location>
</feature>
<evidence type="ECO:0000259" key="8">
    <source>
        <dbReference type="Pfam" id="PF10411"/>
    </source>
</evidence>
<feature type="domain" description="Disulphide bond isomerase DsbC/G N-terminal" evidence="8">
    <location>
        <begin position="35"/>
        <end position="106"/>
    </location>
</feature>
<evidence type="ECO:0000313" key="10">
    <source>
        <dbReference type="EMBL" id="ALO45906.1"/>
    </source>
</evidence>
<dbReference type="CDD" id="cd03020">
    <property type="entry name" value="DsbA_DsbC_DsbG"/>
    <property type="match status" value="1"/>
</dbReference>
<dbReference type="KEGG" id="pspi:PS2015_1247"/>
<evidence type="ECO:0000256" key="5">
    <source>
        <dbReference type="ARBA" id="ARBA00023157"/>
    </source>
</evidence>
<dbReference type="GO" id="GO:0016853">
    <property type="term" value="F:isomerase activity"/>
    <property type="evidence" value="ECO:0007669"/>
    <property type="project" value="UniProtKB-KW"/>
</dbReference>
<sequence length="257" mass="27806" precursor="true">MNRIKSAARTLALVSGMVVSTALMPGAVSAAEEPDWMVDIRTALNTSLGAVSQGQLRVETVNETPMSGIYQVIMSSGEILHTDRSGQFLLSGELYMTRPEGLVNLTAETRKGQTADLIAGLPEDQMIIFAAENPRAQITVFTDVDCGYCRRLHGDMAAINERGITVRYVAYPRGGMQSEAYPKMVSVWCAEDRKQALNQAKNGQNLPSRDCTNPVLNHHALGNRIGITGTPAILLQDGTLVPGYMEVDRLSALVLGQ</sequence>